<comment type="subcellular location">
    <subcellularLocation>
        <location evidence="1">Membrane</location>
        <topology evidence="1">Lipid-anchor</topology>
        <topology evidence="1">GPI-anchor</topology>
    </subcellularLocation>
    <subcellularLocation>
        <location evidence="2">Secreted</location>
    </subcellularLocation>
</comment>
<keyword evidence="5" id="KW-0336">GPI-anchor</keyword>
<evidence type="ECO:0000256" key="7">
    <source>
        <dbReference type="ARBA" id="ARBA00023157"/>
    </source>
</evidence>
<keyword evidence="6 10" id="KW-0732">Signal</keyword>
<dbReference type="EMBL" id="JAVHNQ010000006">
    <property type="protein sequence ID" value="KAK6344415.1"/>
    <property type="molecule type" value="Genomic_DNA"/>
</dbReference>
<evidence type="ECO:0000313" key="12">
    <source>
        <dbReference type="EMBL" id="KAK6344415.1"/>
    </source>
</evidence>
<dbReference type="Pfam" id="PF05730">
    <property type="entry name" value="CFEM"/>
    <property type="match status" value="1"/>
</dbReference>
<gene>
    <name evidence="12" type="ORF">TWF696_008052</name>
</gene>
<keyword evidence="7" id="KW-1015">Disulfide bond</keyword>
<evidence type="ECO:0000256" key="2">
    <source>
        <dbReference type="ARBA" id="ARBA00004613"/>
    </source>
</evidence>
<feature type="chain" id="PRO_5043911707" description="CFEM domain-containing protein" evidence="10">
    <location>
        <begin position="20"/>
        <end position="765"/>
    </location>
</feature>
<keyword evidence="4" id="KW-0964">Secreted</keyword>
<comment type="similarity">
    <text evidence="3">Belongs to the RBT5 family.</text>
</comment>
<name>A0AAV9UPD7_9PEZI</name>
<evidence type="ECO:0000259" key="11">
    <source>
        <dbReference type="Pfam" id="PF05730"/>
    </source>
</evidence>
<evidence type="ECO:0000256" key="3">
    <source>
        <dbReference type="ARBA" id="ARBA00010031"/>
    </source>
</evidence>
<dbReference type="AlphaFoldDB" id="A0AAV9UPD7"/>
<evidence type="ECO:0000256" key="9">
    <source>
        <dbReference type="SAM" id="MobiDB-lite"/>
    </source>
</evidence>
<evidence type="ECO:0000256" key="1">
    <source>
        <dbReference type="ARBA" id="ARBA00004589"/>
    </source>
</evidence>
<keyword evidence="5" id="KW-0325">Glycoprotein</keyword>
<feature type="domain" description="CFEM" evidence="11">
    <location>
        <begin position="532"/>
        <end position="596"/>
    </location>
</feature>
<evidence type="ECO:0000256" key="4">
    <source>
        <dbReference type="ARBA" id="ARBA00022525"/>
    </source>
</evidence>
<dbReference type="InterPro" id="IPR008427">
    <property type="entry name" value="Extracellular_membr_CFEM_dom"/>
</dbReference>
<proteinExistence type="inferred from homology"/>
<feature type="region of interest" description="Disordered" evidence="9">
    <location>
        <begin position="477"/>
        <end position="520"/>
    </location>
</feature>
<evidence type="ECO:0000256" key="5">
    <source>
        <dbReference type="ARBA" id="ARBA00022622"/>
    </source>
</evidence>
<sequence length="765" mass="76444">MKGTVQFFSVLAAMKAVSASDSYDWFSNGQNKFNPVAYSSDSCTPKQQTGYDFSDAPQGDLPNYDDFNLSGYKCSKSKLQRRSGGGQGSNCASSKVEPTNYGNEIKCGKTFSVNEFHVSVEIPSTLEFTYGMPDGSSCKQVSHCGSGITAIQNTQCGGAKSVKCRLHNSSQNQKPCSFNIHHIKFHCDSGSKSSSTTRASTTSAACYGPNCGNGNNCYGPNCAGSSTTTLATTTSAACYGENCGNGAGSSSTTAATTSTTAGACYGENCGNGAGSSSTTASTTAATTAATTATVCYGADCGNGNGEGSSSSTTTTTVCNGEGCGNGAGSSSTTAATTTTSPICGYNGYNCDNGNGNGPATTTTTAAAQTTTGGACYGENCGNGAGSSSTIAATTAATTGPCYGEDCGNGNGSGSSTTAATTGPCYGENCGNGNGSGSSTTAATTSPACYGENCNGGATPTTTPAAGYVCTDYTCTAGRSSPSSTKPAGIPDYGAPSDVPYAPPKNGSTPYLPPSGSETVPATTPYSPVPVVTNCPNVLPKCMETWTKITKCINSGDVECLCPNADYINNVAQCVEAWSSDDSEVIKALQYMRGLCAQYIPGNPAIVTAVPSYVTVPPVTSYGATTIVVSTVVTVPYTNGPAPTATGYGNPAPVYTTQVIATTVTVCPVKLVTTESAKPVLVPGTVSAPPYVPAPTVPATVPAPYPTGPAYVPTTMATAYPTAPAPPAYNGTTPNPPVATGAASSIKALSSLALAGVISILALIMA</sequence>
<evidence type="ECO:0000256" key="8">
    <source>
        <dbReference type="ARBA" id="ARBA00023288"/>
    </source>
</evidence>
<dbReference type="GO" id="GO:0098552">
    <property type="term" value="C:side of membrane"/>
    <property type="evidence" value="ECO:0007669"/>
    <property type="project" value="UniProtKB-KW"/>
</dbReference>
<keyword evidence="13" id="KW-1185">Reference proteome</keyword>
<comment type="caution">
    <text evidence="12">The sequence shown here is derived from an EMBL/GenBank/DDBJ whole genome shotgun (WGS) entry which is preliminary data.</text>
</comment>
<reference evidence="12 13" key="1">
    <citation type="submission" date="2019-10" db="EMBL/GenBank/DDBJ databases">
        <authorList>
            <person name="Palmer J.M."/>
        </authorList>
    </citation>
    <scope>NUCLEOTIDE SEQUENCE [LARGE SCALE GENOMIC DNA]</scope>
    <source>
        <strain evidence="12 13">TWF696</strain>
    </source>
</reference>
<protein>
    <recommendedName>
        <fullName evidence="11">CFEM domain-containing protein</fullName>
    </recommendedName>
</protein>
<evidence type="ECO:0000313" key="13">
    <source>
        <dbReference type="Proteomes" id="UP001375240"/>
    </source>
</evidence>
<evidence type="ECO:0000256" key="6">
    <source>
        <dbReference type="ARBA" id="ARBA00022729"/>
    </source>
</evidence>
<dbReference type="Proteomes" id="UP001375240">
    <property type="component" value="Unassembled WGS sequence"/>
</dbReference>
<accession>A0AAV9UPD7</accession>
<organism evidence="12 13">
    <name type="scientific">Orbilia brochopaga</name>
    <dbReference type="NCBI Taxonomy" id="3140254"/>
    <lineage>
        <taxon>Eukaryota</taxon>
        <taxon>Fungi</taxon>
        <taxon>Dikarya</taxon>
        <taxon>Ascomycota</taxon>
        <taxon>Pezizomycotina</taxon>
        <taxon>Orbiliomycetes</taxon>
        <taxon>Orbiliales</taxon>
        <taxon>Orbiliaceae</taxon>
        <taxon>Orbilia</taxon>
    </lineage>
</organism>
<dbReference type="GO" id="GO:0005576">
    <property type="term" value="C:extracellular region"/>
    <property type="evidence" value="ECO:0007669"/>
    <property type="project" value="UniProtKB-SubCell"/>
</dbReference>
<evidence type="ECO:0000256" key="10">
    <source>
        <dbReference type="SAM" id="SignalP"/>
    </source>
</evidence>
<keyword evidence="5" id="KW-0472">Membrane</keyword>
<keyword evidence="8" id="KW-0449">Lipoprotein</keyword>
<feature type="signal peptide" evidence="10">
    <location>
        <begin position="1"/>
        <end position="19"/>
    </location>
</feature>